<feature type="region of interest" description="Disordered" evidence="2">
    <location>
        <begin position="1"/>
        <end position="22"/>
    </location>
</feature>
<organism evidence="4 5">
    <name type="scientific">Talaromyces stipitatus (strain ATCC 10500 / CBS 375.48 / QM 6759 / NRRL 1006)</name>
    <name type="common">Penicillium stipitatum</name>
    <dbReference type="NCBI Taxonomy" id="441959"/>
    <lineage>
        <taxon>Eukaryota</taxon>
        <taxon>Fungi</taxon>
        <taxon>Dikarya</taxon>
        <taxon>Ascomycota</taxon>
        <taxon>Pezizomycotina</taxon>
        <taxon>Eurotiomycetes</taxon>
        <taxon>Eurotiomycetidae</taxon>
        <taxon>Eurotiales</taxon>
        <taxon>Trichocomaceae</taxon>
        <taxon>Talaromyces</taxon>
        <taxon>Talaromyces sect. Talaromyces</taxon>
    </lineage>
</organism>
<feature type="domain" description="IPT/TIG" evidence="3">
    <location>
        <begin position="433"/>
        <end position="518"/>
    </location>
</feature>
<feature type="domain" description="IPT/TIG" evidence="3">
    <location>
        <begin position="603"/>
        <end position="684"/>
    </location>
</feature>
<dbReference type="OrthoDB" id="4368023at2759"/>
<dbReference type="Gene3D" id="2.60.40.10">
    <property type="entry name" value="Immunoglobulins"/>
    <property type="match status" value="8"/>
</dbReference>
<dbReference type="GeneID" id="8098196"/>
<dbReference type="AlphaFoldDB" id="B8MQS7"/>
<dbReference type="SMART" id="SM00429">
    <property type="entry name" value="IPT"/>
    <property type="match status" value="6"/>
</dbReference>
<dbReference type="RefSeq" id="XP_002486835.1">
    <property type="nucleotide sequence ID" value="XM_002486790.1"/>
</dbReference>
<evidence type="ECO:0000259" key="3">
    <source>
        <dbReference type="SMART" id="SM00429"/>
    </source>
</evidence>
<dbReference type="eggNOG" id="KOG3610">
    <property type="taxonomic scope" value="Eukaryota"/>
</dbReference>
<reference evidence="5" key="1">
    <citation type="journal article" date="2015" name="Genome Announc.">
        <title>Genome sequence of the AIDS-associated pathogen Penicillium marneffei (ATCC18224) and its near taxonomic relative Talaromyces stipitatus (ATCC10500).</title>
        <authorList>
            <person name="Nierman W.C."/>
            <person name="Fedorova-Abrams N.D."/>
            <person name="Andrianopoulos A."/>
        </authorList>
    </citation>
    <scope>NUCLEOTIDE SEQUENCE [LARGE SCALE GENOMIC DNA]</scope>
    <source>
        <strain evidence="5">ATCC 10500 / CBS 375.48 / QM 6759 / NRRL 1006</strain>
    </source>
</reference>
<dbReference type="VEuPathDB" id="FungiDB:TSTA_052470"/>
<dbReference type="SUPFAM" id="SSF81296">
    <property type="entry name" value="E set domains"/>
    <property type="match status" value="8"/>
</dbReference>
<evidence type="ECO:0000313" key="5">
    <source>
        <dbReference type="Proteomes" id="UP000001745"/>
    </source>
</evidence>
<feature type="domain" description="IPT/TIG" evidence="3">
    <location>
        <begin position="113"/>
        <end position="195"/>
    </location>
</feature>
<feature type="domain" description="IPT/TIG" evidence="3">
    <location>
        <begin position="28"/>
        <end position="111"/>
    </location>
</feature>
<keyword evidence="5" id="KW-1185">Reference proteome</keyword>
<dbReference type="PhylomeDB" id="B8MQS7"/>
<dbReference type="InParanoid" id="B8MQS7"/>
<feature type="domain" description="IPT/TIG" evidence="3">
    <location>
        <begin position="282"/>
        <end position="376"/>
    </location>
</feature>
<feature type="domain" description="IPT/TIG" evidence="3">
    <location>
        <begin position="196"/>
        <end position="279"/>
    </location>
</feature>
<dbReference type="InterPro" id="IPR052387">
    <property type="entry name" value="Fibrocystin"/>
</dbReference>
<protein>
    <recommendedName>
        <fullName evidence="3">IPT/TIG domain-containing protein</fullName>
    </recommendedName>
</protein>
<keyword evidence="1" id="KW-0732">Signal</keyword>
<proteinExistence type="predicted"/>
<evidence type="ECO:0000256" key="1">
    <source>
        <dbReference type="ARBA" id="ARBA00022729"/>
    </source>
</evidence>
<dbReference type="EMBL" id="EQ962659">
    <property type="protein sequence ID" value="EED12724.1"/>
    <property type="molecule type" value="Genomic_DNA"/>
</dbReference>
<dbReference type="InterPro" id="IPR013783">
    <property type="entry name" value="Ig-like_fold"/>
</dbReference>
<dbReference type="HOGENOM" id="CLU_401793_0_0_1"/>
<dbReference type="STRING" id="441959.B8MQS7"/>
<name>B8MQS7_TALSN</name>
<gene>
    <name evidence="4" type="ORF">TSTA_052470</name>
</gene>
<dbReference type="PANTHER" id="PTHR46769:SF2">
    <property type="entry name" value="FIBROCYSTIN-L ISOFORM 2 PRECURSOR-RELATED"/>
    <property type="match status" value="1"/>
</dbReference>
<accession>B8MQS7</accession>
<dbReference type="Pfam" id="PF01833">
    <property type="entry name" value="TIG"/>
    <property type="match status" value="7"/>
</dbReference>
<dbReference type="InterPro" id="IPR014756">
    <property type="entry name" value="Ig_E-set"/>
</dbReference>
<evidence type="ECO:0000313" key="4">
    <source>
        <dbReference type="EMBL" id="EED12724.1"/>
    </source>
</evidence>
<dbReference type="CDD" id="cd00102">
    <property type="entry name" value="IPT"/>
    <property type="match status" value="7"/>
</dbReference>
<evidence type="ECO:0000256" key="2">
    <source>
        <dbReference type="SAM" id="MobiDB-lite"/>
    </source>
</evidence>
<dbReference type="PANTHER" id="PTHR46769">
    <property type="entry name" value="POLYCYSTIC KIDNEY AND HEPATIC DISEASE 1 (AUTOSOMAL RECESSIVE)-LIKE 1"/>
    <property type="match status" value="1"/>
</dbReference>
<dbReference type="Proteomes" id="UP000001745">
    <property type="component" value="Unassembled WGS sequence"/>
</dbReference>
<sequence>MAGATSVSASNGSSTSGSLPGSTNKVLPPLIISVKPDSGPTPGGNTVSIIGLGFTNATAVAFGPTPATSFTVASYETINAVVPPGPRGDGTVSVRVTGSQGISNTMSYTYKAHPVIDNATPNNGPPTGGNTVIITGSGFANATSVTFGSISATYFTRVSDTQIDAIVPPGSSSSTVSVHVNGPGGISNSIPYIYAIPVINAISPTSGRVAGGNTVVITGRGLLDVTSVTFGSNHASFTIVSDTLIDAVAPPRLNGIGTVSVYVTGPGGITSNGIPYSYNQIGPVIGTISPTSGPIAGGNTVVITGFGFTNITAVTFGSNPQIPTPFTIVSSTVINAVVPPGPSGGGTIPVYVIGSISPTSGPVAGGNTTVITSSGFTNATAMTFNLTSTSFTITSNTVINAIVPPGPSGGGTVSVHVTGSSGTGTVTYTYTLAPIVTRLTPAAGPIAGGNTVTITGSNFSNATAVTFDGILASSFAILQPTQIVAVAPPTTAVKVASVVVTTPGGSSTPGPGSEYGYTTAPSTISVSPALGSTAGGDTVTIISSGFRGTTSVDFGTTSATSFTVFSNTEINAITPAHSIGTVPIVITSSGGTNSTLSFSFVMPPVLTLIAPTSRSAAGGTVVSITGQNLASSLNVNFGHTAVVPTSIIDDNTVTAISPAGTAGVIAVTVTTAAGTSNGLPFIYVM</sequence>
<dbReference type="InterPro" id="IPR002909">
    <property type="entry name" value="IPT_dom"/>
</dbReference>